<keyword evidence="3" id="KW-1185">Reference proteome</keyword>
<accession>A0A317E4D3</accession>
<dbReference type="AlphaFoldDB" id="A0A317E4D3"/>
<evidence type="ECO:0000256" key="1">
    <source>
        <dbReference type="SAM" id="MobiDB-lite"/>
    </source>
</evidence>
<dbReference type="OrthoDB" id="9790469at2"/>
<proteinExistence type="predicted"/>
<dbReference type="InterPro" id="IPR036465">
    <property type="entry name" value="vWFA_dom_sf"/>
</dbReference>
<dbReference type="Proteomes" id="UP000246077">
    <property type="component" value="Unassembled WGS sequence"/>
</dbReference>
<dbReference type="InterPro" id="IPR008912">
    <property type="entry name" value="Uncharacterised_CoxE"/>
</dbReference>
<protein>
    <submittedName>
        <fullName evidence="2">Carbon monoxide dehydrogenase</fullName>
    </submittedName>
</protein>
<dbReference type="CDD" id="cd00198">
    <property type="entry name" value="vWFA"/>
    <property type="match status" value="1"/>
</dbReference>
<dbReference type="InterPro" id="IPR011195">
    <property type="entry name" value="UCP010256"/>
</dbReference>
<dbReference type="PANTHER" id="PTHR39338:SF6">
    <property type="entry name" value="BLL5662 PROTEIN"/>
    <property type="match status" value="1"/>
</dbReference>
<evidence type="ECO:0000313" key="2">
    <source>
        <dbReference type="EMBL" id="PWR21016.1"/>
    </source>
</evidence>
<reference evidence="3" key="1">
    <citation type="submission" date="2018-05" db="EMBL/GenBank/DDBJ databases">
        <title>Zavarzinia sp. HR-AS.</title>
        <authorList>
            <person name="Lee Y."/>
            <person name="Jeon C.O."/>
        </authorList>
    </citation>
    <scope>NUCLEOTIDE SEQUENCE [LARGE SCALE GENOMIC DNA]</scope>
    <source>
        <strain evidence="3">DSM 1231</strain>
    </source>
</reference>
<dbReference type="EMBL" id="QGLF01000003">
    <property type="protein sequence ID" value="PWR21016.1"/>
    <property type="molecule type" value="Genomic_DNA"/>
</dbReference>
<gene>
    <name evidence="2" type="ORF">DKG75_13595</name>
</gene>
<organism evidence="2 3">
    <name type="scientific">Zavarzinia compransoris</name>
    <dbReference type="NCBI Taxonomy" id="1264899"/>
    <lineage>
        <taxon>Bacteria</taxon>
        <taxon>Pseudomonadati</taxon>
        <taxon>Pseudomonadota</taxon>
        <taxon>Alphaproteobacteria</taxon>
        <taxon>Rhodospirillales</taxon>
        <taxon>Zavarziniaceae</taxon>
        <taxon>Zavarzinia</taxon>
    </lineage>
</organism>
<dbReference type="SUPFAM" id="SSF53300">
    <property type="entry name" value="vWA-like"/>
    <property type="match status" value="1"/>
</dbReference>
<feature type="region of interest" description="Disordered" evidence="1">
    <location>
        <begin position="87"/>
        <end position="148"/>
    </location>
</feature>
<dbReference type="PANTHER" id="PTHR39338">
    <property type="entry name" value="BLL5662 PROTEIN-RELATED"/>
    <property type="match status" value="1"/>
</dbReference>
<dbReference type="Pfam" id="PF05762">
    <property type="entry name" value="VWA_CoxE"/>
    <property type="match status" value="1"/>
</dbReference>
<evidence type="ECO:0000313" key="3">
    <source>
        <dbReference type="Proteomes" id="UP000246077"/>
    </source>
</evidence>
<dbReference type="RefSeq" id="WP_109921660.1">
    <property type="nucleotide sequence ID" value="NZ_QGLF01000003.1"/>
</dbReference>
<sequence length="393" mass="43058">MAAAGELLRRRMAGFAAALREHGFAVGLRESADALAVIAAAGLRGRLVLRAGLRALFASRQADWRLFDDLFDAYWLGRHLRAGVRITPPLPQRQGSRSFAAAEAGEDGGDGPILRSERRPDDGTGEGDDAAPGRHERGGAAASERLGRTDFRHVADPAEQERLAALVARLAARMRARLTRRQEIARGGPRIDLRRTLHRSVGRGGVPVDLVRRRRRPKPLKLVVLLDASGSMGPYTAVFVRFIHGVLSGFRQAAAFLFHTRLADITEALQDREPQRALDRLSLIAEGVGGGTRIGDCLATFNRWHAARALNSRSAVIIVSDGYDTGEAPRLGREMAALRRRCRRIAWLNPMMGWRDYAPVAAGMRAALPHLDLFAPAHDLESLEALEPYLARL</sequence>
<comment type="caution">
    <text evidence="2">The sequence shown here is derived from an EMBL/GenBank/DDBJ whole genome shotgun (WGS) entry which is preliminary data.</text>
</comment>
<dbReference type="Gene3D" id="3.40.50.410">
    <property type="entry name" value="von Willebrand factor, type A domain"/>
    <property type="match status" value="1"/>
</dbReference>
<name>A0A317E4D3_9PROT</name>
<dbReference type="PIRSF" id="PIRSF010256">
    <property type="entry name" value="CoxE_vWa"/>
    <property type="match status" value="1"/>
</dbReference>